<protein>
    <recommendedName>
        <fullName evidence="4">YD repeat-containing protein</fullName>
    </recommendedName>
</protein>
<sequence>MPGRLVLADVVFPSLQLMPGLARALCLLLCFCLTACNFSSDSKDSSARALGASTTSASASSSGGTRSGSSSSGATTGSGAEMTGIFLAGRVAGLGYRTPSFSGVTDSAGTFRYRDGEDVEFFLGGVQLGAARGAAELSPFDLAGTAPITQEAALRAALENHQRADALDLVSNMMRLLLILDRDQDPANGIDLQGWDADLADYAVDFAYDLYAFPWRRGLDSLPAITTAFSIKYQLPLDAPLVYLYDALGILVPVHLPVRETRNIQDDERIEQEVRWEYNDLGLPRIKYFTVLPETAANWRERVEYVYDSPGRWDFLLWETDSDENGLVDFFTRTERFFSSRGFLKRIVEEEGRGLVGERLVVRLDYDDGGNKVFSAVELDQGVDDILDALRRVESAYDGDGLLDWRLEELDLNADGLVERRERFEFGYNRNGRLLELVDTVDDGDLATVDGIADATVEVAFRYSSGGRLLREVQRIDDNGDGVVDRINTYEYLYLSNGQLREETWEFDIDADGTPESRRTFTYRYTSDDWLFSEEMRFDSDADGTPEARELIEYRYNSRGQLRETEISTYNGIDDLQGRLQILRAYGANGQLVSWYREGEGRTGTSNTPIRIRWDYLTFDDGLRYLIDHYRYRQPAYTELGLPELATPELALPCENYRFAESGTLCALSWPQRWQLLWAETWKAPGVNLGGPIVVRP</sequence>
<name>A0ABS3E565_9GAMM</name>
<evidence type="ECO:0000313" key="2">
    <source>
        <dbReference type="EMBL" id="MBN8430448.1"/>
    </source>
</evidence>
<feature type="region of interest" description="Disordered" evidence="1">
    <location>
        <begin position="55"/>
        <end position="77"/>
    </location>
</feature>
<evidence type="ECO:0008006" key="4">
    <source>
        <dbReference type="Google" id="ProtNLM"/>
    </source>
</evidence>
<evidence type="ECO:0000313" key="3">
    <source>
        <dbReference type="Proteomes" id="UP000664293"/>
    </source>
</evidence>
<organism evidence="2 3">
    <name type="scientific">Microbulbifer salipaludis</name>
    <dbReference type="NCBI Taxonomy" id="187980"/>
    <lineage>
        <taxon>Bacteria</taxon>
        <taxon>Pseudomonadati</taxon>
        <taxon>Pseudomonadota</taxon>
        <taxon>Gammaproteobacteria</taxon>
        <taxon>Cellvibrionales</taxon>
        <taxon>Microbulbiferaceae</taxon>
        <taxon>Microbulbifer</taxon>
    </lineage>
</organism>
<proteinExistence type="predicted"/>
<dbReference type="RefSeq" id="WP_207000424.1">
    <property type="nucleotide sequence ID" value="NZ_JAEKJR010000002.1"/>
</dbReference>
<keyword evidence="3" id="KW-1185">Reference proteome</keyword>
<reference evidence="2 3" key="1">
    <citation type="submission" date="2020-12" db="EMBL/GenBank/DDBJ databases">
        <title>Oil enriched cultivation method for isolating marine PHA-producing bacteria.</title>
        <authorList>
            <person name="Zheng W."/>
            <person name="Yu S."/>
            <person name="Huang Y."/>
        </authorList>
    </citation>
    <scope>NUCLEOTIDE SEQUENCE [LARGE SCALE GENOMIC DNA]</scope>
    <source>
        <strain evidence="2 3">SN0-2</strain>
    </source>
</reference>
<accession>A0ABS3E565</accession>
<comment type="caution">
    <text evidence="2">The sequence shown here is derived from an EMBL/GenBank/DDBJ whole genome shotgun (WGS) entry which is preliminary data.</text>
</comment>
<dbReference type="Proteomes" id="UP000664293">
    <property type="component" value="Unassembled WGS sequence"/>
</dbReference>
<gene>
    <name evidence="2" type="ORF">JF535_06225</name>
</gene>
<dbReference type="EMBL" id="JAEKJR010000002">
    <property type="protein sequence ID" value="MBN8430448.1"/>
    <property type="molecule type" value="Genomic_DNA"/>
</dbReference>
<evidence type="ECO:0000256" key="1">
    <source>
        <dbReference type="SAM" id="MobiDB-lite"/>
    </source>
</evidence>